<sequence>MSRRYTGFSPETKELIWTRAQGRCERCNEYASDATAHHRRPRGLGGSRRDDTNVASNGLWACGACHRWAESYRTQSFADGWLVRQSQSPITVPVLYRGKWVLLDDEGFVYRLDSSQQPGAL</sequence>
<dbReference type="SMART" id="SM00507">
    <property type="entry name" value="HNHc"/>
    <property type="match status" value="1"/>
</dbReference>
<dbReference type="KEGG" id="vg:26639204"/>
<organism evidence="2 3">
    <name type="scientific">Mycobacterium phage Dante</name>
    <dbReference type="NCBI Taxonomy" id="1698357"/>
    <lineage>
        <taxon>Viruses</taxon>
        <taxon>Duplodnaviria</taxon>
        <taxon>Heunggongvirae</taxon>
        <taxon>Uroviricota</taxon>
        <taxon>Caudoviricetes</taxon>
        <taxon>Gracegardnervirinae</taxon>
        <taxon>Cheoctovirus</taxon>
        <taxon>Cheoctovirus dante</taxon>
    </lineage>
</organism>
<protein>
    <submittedName>
        <fullName evidence="2">HNH endonuclease</fullName>
    </submittedName>
</protein>
<evidence type="ECO:0000313" key="2">
    <source>
        <dbReference type="EMBL" id="AKY02977.1"/>
    </source>
</evidence>
<dbReference type="Proteomes" id="UP000201810">
    <property type="component" value="Segment"/>
</dbReference>
<keyword evidence="2" id="KW-0255">Endonuclease</keyword>
<evidence type="ECO:0000259" key="1">
    <source>
        <dbReference type="SMART" id="SM00507"/>
    </source>
</evidence>
<keyword evidence="3" id="KW-1185">Reference proteome</keyword>
<dbReference type="GeneID" id="26639204"/>
<evidence type="ECO:0000313" key="3">
    <source>
        <dbReference type="Proteomes" id="UP000201810"/>
    </source>
</evidence>
<keyword evidence="2" id="KW-0378">Hydrolase</keyword>
<dbReference type="RefSeq" id="YP_009212708.1">
    <property type="nucleotide sequence ID" value="NC_028946.1"/>
</dbReference>
<accession>A0A0K1Y7C6</accession>
<feature type="domain" description="HNH nuclease" evidence="1">
    <location>
        <begin position="11"/>
        <end position="67"/>
    </location>
</feature>
<dbReference type="OrthoDB" id="15027at10239"/>
<keyword evidence="2" id="KW-0540">Nuclease</keyword>
<dbReference type="EMBL" id="KT309034">
    <property type="protein sequence ID" value="AKY02977.1"/>
    <property type="molecule type" value="Genomic_DNA"/>
</dbReference>
<dbReference type="GO" id="GO:0004519">
    <property type="term" value="F:endonuclease activity"/>
    <property type="evidence" value="ECO:0007669"/>
    <property type="project" value="UniProtKB-KW"/>
</dbReference>
<proteinExistence type="predicted"/>
<gene>
    <name evidence="2" type="ORF">SEA_DANTE_66</name>
</gene>
<dbReference type="InterPro" id="IPR003615">
    <property type="entry name" value="HNH_nuc"/>
</dbReference>
<reference evidence="3" key="1">
    <citation type="submission" date="2015-07" db="EMBL/GenBank/DDBJ databases">
        <authorList>
            <person name="Noorani M."/>
        </authorList>
    </citation>
    <scope>NUCLEOTIDE SEQUENCE [LARGE SCALE GENOMIC DNA]</scope>
</reference>
<dbReference type="CDD" id="cd00085">
    <property type="entry name" value="HNHc"/>
    <property type="match status" value="1"/>
</dbReference>
<dbReference type="Gene3D" id="1.10.30.50">
    <property type="match status" value="1"/>
</dbReference>
<name>A0A0K1Y7C6_9CAUD</name>